<keyword evidence="4" id="KW-1185">Reference proteome</keyword>
<evidence type="ECO:0000313" key="3">
    <source>
        <dbReference type="EMBL" id="KAJ6425611.1"/>
    </source>
</evidence>
<feature type="transmembrane region" description="Helical" evidence="2">
    <location>
        <begin position="165"/>
        <end position="187"/>
    </location>
</feature>
<dbReference type="PANTHER" id="PTHR36064">
    <property type="entry name" value="EMBRYO DEFECTIVE 2735"/>
    <property type="match status" value="1"/>
</dbReference>
<keyword evidence="2" id="KW-0812">Transmembrane</keyword>
<keyword evidence="2" id="KW-1133">Transmembrane helix</keyword>
<proteinExistence type="predicted"/>
<name>A0AAD6KLH1_9ROSI</name>
<dbReference type="EMBL" id="JAPFFJ010000006">
    <property type="protein sequence ID" value="KAJ6425611.1"/>
    <property type="molecule type" value="Genomic_DNA"/>
</dbReference>
<feature type="region of interest" description="Disordered" evidence="1">
    <location>
        <begin position="70"/>
        <end position="93"/>
    </location>
</feature>
<evidence type="ECO:0000313" key="4">
    <source>
        <dbReference type="Proteomes" id="UP001162972"/>
    </source>
</evidence>
<evidence type="ECO:0000256" key="1">
    <source>
        <dbReference type="SAM" id="MobiDB-lite"/>
    </source>
</evidence>
<evidence type="ECO:0000256" key="2">
    <source>
        <dbReference type="SAM" id="Phobius"/>
    </source>
</evidence>
<sequence>MKVGVVCRKVYDYIRYDLREIAFPSSLPDPPHIQNRPKLTWRDNLFILKKATRLYCASWVRDIGPDLRPNDYTKDNEANGEAKTTSSAPEKEPSVIEDLAVAARGGMETLRPALQRVYLTRASAYRDALQSFIQGHEHNPWSFATTSLLKSCNPSERIFSCCRLYVFYLLSAWKLFKALFWPFNLLLSPNRLKHWRVLKELLKLKKEAEFLEASFRAKAALLQQGEDESSLQSSISEQKQYLKGNGRKSADVRSDRSKSKFQGLWNFLVYSPTMKHGPDVAVVDASVCPPFTICLQAIIWFWKHYISQFEMPRQKVWSSILKLCSSTVCSSLLPYMVKNVQDVLLGTQLLAIDVAASMGLLKRLLIGDELTEKETKTLRRTMMDLASVVPIGVLMLLPVTAVGHAAMLAAIQRYVPALIPSTYGPESPTVTKPSRLASAVAGSMWYGSTFEMESRTCVARNIAGSGCLAEDPRSAEALEKLALYHHRM</sequence>
<evidence type="ECO:0008006" key="5">
    <source>
        <dbReference type="Google" id="ProtNLM"/>
    </source>
</evidence>
<accession>A0AAD6KLH1</accession>
<dbReference type="AlphaFoldDB" id="A0AAD6KLH1"/>
<reference evidence="3 4" key="1">
    <citation type="journal article" date="2023" name="Int. J. Mol. Sci.">
        <title>De Novo Assembly and Annotation of 11 Diverse Shrub Willow (Salix) Genomes Reveals Novel Gene Organization in Sex-Linked Regions.</title>
        <authorList>
            <person name="Hyden B."/>
            <person name="Feng K."/>
            <person name="Yates T.B."/>
            <person name="Jawdy S."/>
            <person name="Cereghino C."/>
            <person name="Smart L.B."/>
            <person name="Muchero W."/>
        </authorList>
    </citation>
    <scope>NUCLEOTIDE SEQUENCE [LARGE SCALE GENOMIC DNA]</scope>
    <source>
        <tissue evidence="3">Shoot tip</tissue>
    </source>
</reference>
<protein>
    <recommendedName>
        <fullName evidence="5">LETM1-like protein</fullName>
    </recommendedName>
</protein>
<keyword evidence="2" id="KW-0472">Membrane</keyword>
<comment type="caution">
    <text evidence="3">The sequence shown here is derived from an EMBL/GenBank/DDBJ whole genome shotgun (WGS) entry which is preliminary data.</text>
</comment>
<organism evidence="3 4">
    <name type="scientific">Salix udensis</name>
    <dbReference type="NCBI Taxonomy" id="889485"/>
    <lineage>
        <taxon>Eukaryota</taxon>
        <taxon>Viridiplantae</taxon>
        <taxon>Streptophyta</taxon>
        <taxon>Embryophyta</taxon>
        <taxon>Tracheophyta</taxon>
        <taxon>Spermatophyta</taxon>
        <taxon>Magnoliopsida</taxon>
        <taxon>eudicotyledons</taxon>
        <taxon>Gunneridae</taxon>
        <taxon>Pentapetalae</taxon>
        <taxon>rosids</taxon>
        <taxon>fabids</taxon>
        <taxon>Malpighiales</taxon>
        <taxon>Salicaceae</taxon>
        <taxon>Saliceae</taxon>
        <taxon>Salix</taxon>
    </lineage>
</organism>
<feature type="transmembrane region" description="Helical" evidence="2">
    <location>
        <begin position="385"/>
        <end position="411"/>
    </location>
</feature>
<dbReference type="Proteomes" id="UP001162972">
    <property type="component" value="Chromosome 16"/>
</dbReference>
<gene>
    <name evidence="3" type="ORF">OIU84_026227</name>
</gene>